<dbReference type="STRING" id="765440.A0A0C3AQE6"/>
<dbReference type="InParanoid" id="A0A0C3AQE6"/>
<keyword evidence="3" id="KW-1185">Reference proteome</keyword>
<organism evidence="2 3">
    <name type="scientific">Piloderma croceum (strain F 1598)</name>
    <dbReference type="NCBI Taxonomy" id="765440"/>
    <lineage>
        <taxon>Eukaryota</taxon>
        <taxon>Fungi</taxon>
        <taxon>Dikarya</taxon>
        <taxon>Basidiomycota</taxon>
        <taxon>Agaricomycotina</taxon>
        <taxon>Agaricomycetes</taxon>
        <taxon>Agaricomycetidae</taxon>
        <taxon>Atheliales</taxon>
        <taxon>Atheliaceae</taxon>
        <taxon>Piloderma</taxon>
    </lineage>
</organism>
<dbReference type="EMBL" id="KN833038">
    <property type="protein sequence ID" value="KIM76113.1"/>
    <property type="molecule type" value="Genomic_DNA"/>
</dbReference>
<name>A0A0C3AQE6_PILCF</name>
<feature type="domain" description="Fungal-type protein kinase" evidence="1">
    <location>
        <begin position="164"/>
        <end position="468"/>
    </location>
</feature>
<protein>
    <recommendedName>
        <fullName evidence="1">Fungal-type protein kinase domain-containing protein</fullName>
    </recommendedName>
</protein>
<evidence type="ECO:0000313" key="3">
    <source>
        <dbReference type="Proteomes" id="UP000054166"/>
    </source>
</evidence>
<dbReference type="Proteomes" id="UP000054166">
    <property type="component" value="Unassembled WGS sequence"/>
</dbReference>
<dbReference type="AlphaFoldDB" id="A0A0C3AQE6"/>
<gene>
    <name evidence="2" type="ORF">PILCRDRAFT_13018</name>
</gene>
<dbReference type="PANTHER" id="PTHR38248:SF2">
    <property type="entry name" value="FUNK1 11"/>
    <property type="match status" value="1"/>
</dbReference>
<evidence type="ECO:0000259" key="1">
    <source>
        <dbReference type="Pfam" id="PF17667"/>
    </source>
</evidence>
<reference evidence="3" key="2">
    <citation type="submission" date="2015-01" db="EMBL/GenBank/DDBJ databases">
        <title>Evolutionary Origins and Diversification of the Mycorrhizal Mutualists.</title>
        <authorList>
            <consortium name="DOE Joint Genome Institute"/>
            <consortium name="Mycorrhizal Genomics Consortium"/>
            <person name="Kohler A."/>
            <person name="Kuo A."/>
            <person name="Nagy L.G."/>
            <person name="Floudas D."/>
            <person name="Copeland A."/>
            <person name="Barry K.W."/>
            <person name="Cichocki N."/>
            <person name="Veneault-Fourrey C."/>
            <person name="LaButti K."/>
            <person name="Lindquist E.A."/>
            <person name="Lipzen A."/>
            <person name="Lundell T."/>
            <person name="Morin E."/>
            <person name="Murat C."/>
            <person name="Riley R."/>
            <person name="Ohm R."/>
            <person name="Sun H."/>
            <person name="Tunlid A."/>
            <person name="Henrissat B."/>
            <person name="Grigoriev I.V."/>
            <person name="Hibbett D.S."/>
            <person name="Martin F."/>
        </authorList>
    </citation>
    <scope>NUCLEOTIDE SEQUENCE [LARGE SCALE GENOMIC DNA]</scope>
    <source>
        <strain evidence="3">F 1598</strain>
    </source>
</reference>
<evidence type="ECO:0000313" key="2">
    <source>
        <dbReference type="EMBL" id="KIM76113.1"/>
    </source>
</evidence>
<dbReference type="HOGENOM" id="CLU_012171_1_0_1"/>
<reference evidence="2 3" key="1">
    <citation type="submission" date="2014-04" db="EMBL/GenBank/DDBJ databases">
        <authorList>
            <consortium name="DOE Joint Genome Institute"/>
            <person name="Kuo A."/>
            <person name="Tarkka M."/>
            <person name="Buscot F."/>
            <person name="Kohler A."/>
            <person name="Nagy L.G."/>
            <person name="Floudas D."/>
            <person name="Copeland A."/>
            <person name="Barry K.W."/>
            <person name="Cichocki N."/>
            <person name="Veneault-Fourrey C."/>
            <person name="LaButti K."/>
            <person name="Lindquist E.A."/>
            <person name="Lipzen A."/>
            <person name="Lundell T."/>
            <person name="Morin E."/>
            <person name="Murat C."/>
            <person name="Sun H."/>
            <person name="Tunlid A."/>
            <person name="Henrissat B."/>
            <person name="Grigoriev I.V."/>
            <person name="Hibbett D.S."/>
            <person name="Martin F."/>
            <person name="Nordberg H.P."/>
            <person name="Cantor M.N."/>
            <person name="Hua S.X."/>
        </authorList>
    </citation>
    <scope>NUCLEOTIDE SEQUENCE [LARGE SCALE GENOMIC DNA]</scope>
    <source>
        <strain evidence="2 3">F 1598</strain>
    </source>
</reference>
<dbReference type="Pfam" id="PF17667">
    <property type="entry name" value="Pkinase_fungal"/>
    <property type="match status" value="1"/>
</dbReference>
<dbReference type="OrthoDB" id="3271139at2759"/>
<dbReference type="PANTHER" id="PTHR38248">
    <property type="entry name" value="FUNK1 6"/>
    <property type="match status" value="1"/>
</dbReference>
<proteinExistence type="predicted"/>
<accession>A0A0C3AQE6</accession>
<dbReference type="SUPFAM" id="SSF56112">
    <property type="entry name" value="Protein kinase-like (PK-like)"/>
    <property type="match status" value="1"/>
</dbReference>
<sequence length="488" mass="54355">MYTNSPHYLRSNTLNHLVKSHVGTSHAAINADLIDKIIYDDPAVFRRLRIDQVNRNFIATCTASFNATNAKDISLLMELVEGASKKTPEELEIEKINDMASDLNKEERSGNHGSAEEKKIYDPLGRVFLSNCVFHCSDSFITLKPLKKQGPKPAVMGTIPAIVTQSADYVRLFMSTQPFMLFCVGILIFGTEFCVGIFDRDRITFSPAYDMFQDTDTFIRVVRSLACNLLIKEMGSDPTIRVLTDAETQKLTGSTEGYPHAVVSSGGSDPRQWCTIGPPIWTSLSFLGRGTNVWLVREYVVWLVREYVVGVTQEPLLRGNIMIMKTAWCSSARTPESDIYMSIDQFPEGLAKFECGGDVKHAGYPITMQNLRSHPVDIVLPEEGINPPMPVLHRLILGTVGRPLWEYTSDFDLLAGFHDALQAHKALCDQGILYHDISAGNILLTKNQNAPLQGFITNLEFAHIANSTISKPRVTITSTIGAQNRYDD</sequence>
<dbReference type="InterPro" id="IPR040976">
    <property type="entry name" value="Pkinase_fungal"/>
</dbReference>
<dbReference type="InterPro" id="IPR011009">
    <property type="entry name" value="Kinase-like_dom_sf"/>
</dbReference>